<organism evidence="2 3">
    <name type="scientific">Deinococcus aerophilus</name>
    <dbReference type="NCBI Taxonomy" id="522488"/>
    <lineage>
        <taxon>Bacteria</taxon>
        <taxon>Thermotogati</taxon>
        <taxon>Deinococcota</taxon>
        <taxon>Deinococci</taxon>
        <taxon>Deinococcales</taxon>
        <taxon>Deinococcaceae</taxon>
        <taxon>Deinococcus</taxon>
    </lineage>
</organism>
<keyword evidence="1" id="KW-0812">Transmembrane</keyword>
<dbReference type="Proteomes" id="UP000661918">
    <property type="component" value="Unassembled WGS sequence"/>
</dbReference>
<keyword evidence="1" id="KW-1133">Transmembrane helix</keyword>
<keyword evidence="3" id="KW-1185">Reference proteome</keyword>
<accession>A0ABQ2GYN3</accession>
<evidence type="ECO:0000313" key="2">
    <source>
        <dbReference type="EMBL" id="GGM17613.1"/>
    </source>
</evidence>
<reference evidence="3" key="1">
    <citation type="journal article" date="2019" name="Int. J. Syst. Evol. Microbiol.">
        <title>The Global Catalogue of Microorganisms (GCM) 10K type strain sequencing project: providing services to taxonomists for standard genome sequencing and annotation.</title>
        <authorList>
            <consortium name="The Broad Institute Genomics Platform"/>
            <consortium name="The Broad Institute Genome Sequencing Center for Infectious Disease"/>
            <person name="Wu L."/>
            <person name="Ma J."/>
        </authorList>
    </citation>
    <scope>NUCLEOTIDE SEQUENCE [LARGE SCALE GENOMIC DNA]</scope>
    <source>
        <strain evidence="3">JCM 15443</strain>
    </source>
</reference>
<evidence type="ECO:0000256" key="1">
    <source>
        <dbReference type="SAM" id="Phobius"/>
    </source>
</evidence>
<protein>
    <submittedName>
        <fullName evidence="2">Uncharacterized protein</fullName>
    </submittedName>
</protein>
<dbReference type="EMBL" id="BMOM01000028">
    <property type="protein sequence ID" value="GGM17613.1"/>
    <property type="molecule type" value="Genomic_DNA"/>
</dbReference>
<comment type="caution">
    <text evidence="2">The sequence shown here is derived from an EMBL/GenBank/DDBJ whole genome shotgun (WGS) entry which is preliminary data.</text>
</comment>
<evidence type="ECO:0000313" key="3">
    <source>
        <dbReference type="Proteomes" id="UP000661918"/>
    </source>
</evidence>
<feature type="transmembrane region" description="Helical" evidence="1">
    <location>
        <begin position="20"/>
        <end position="40"/>
    </location>
</feature>
<gene>
    <name evidence="2" type="ORF">GCM10010841_27220</name>
</gene>
<name>A0ABQ2GYN3_9DEIO</name>
<proteinExistence type="predicted"/>
<keyword evidence="1" id="KW-0472">Membrane</keyword>
<sequence length="168" mass="17921">MGDMSELTSSSRHGGVGRTLLWVAVVLSLALLGFVTAVAVRSNPIYSDREANGVSKYRFIEHCREQLEDTEELTVAAAGQAIPLKTLVEQGGSPLKAGDRLEVTLEAEPAQIIRATETIEGGGWTLSAPATISVQSGGKTRALGQLPMQCVHNRQDDKTVVQLQLPGQ</sequence>